<reference evidence="2" key="2">
    <citation type="submission" date="2025-09" db="UniProtKB">
        <authorList>
            <consortium name="Ensembl"/>
        </authorList>
    </citation>
    <scope>IDENTIFICATION</scope>
</reference>
<dbReference type="Pfam" id="PF15343">
    <property type="entry name" value="DEPP"/>
    <property type="match status" value="1"/>
</dbReference>
<dbReference type="Proteomes" id="UP000694564">
    <property type="component" value="Chromosome 4"/>
</dbReference>
<dbReference type="GO" id="GO:0010506">
    <property type="term" value="P:regulation of autophagy"/>
    <property type="evidence" value="ECO:0007669"/>
    <property type="project" value="Ensembl"/>
</dbReference>
<organism evidence="2 3">
    <name type="scientific">Sciurus vulgaris</name>
    <name type="common">Eurasian red squirrel</name>
    <dbReference type="NCBI Taxonomy" id="55149"/>
    <lineage>
        <taxon>Eukaryota</taxon>
        <taxon>Metazoa</taxon>
        <taxon>Chordata</taxon>
        <taxon>Craniata</taxon>
        <taxon>Vertebrata</taxon>
        <taxon>Euteleostomi</taxon>
        <taxon>Mammalia</taxon>
        <taxon>Eutheria</taxon>
        <taxon>Euarchontoglires</taxon>
        <taxon>Glires</taxon>
        <taxon>Rodentia</taxon>
        <taxon>Sciuromorpha</taxon>
        <taxon>Sciuridae</taxon>
        <taxon>Sciurinae</taxon>
        <taxon>Sciurini</taxon>
        <taxon>Sciurus</taxon>
    </lineage>
</organism>
<dbReference type="PANTHER" id="PTHR15426">
    <property type="entry name" value="PROTEIN DEPP1"/>
    <property type="match status" value="1"/>
</dbReference>
<dbReference type="PANTHER" id="PTHR15426:SF6">
    <property type="entry name" value="PROTEIN DEPP1"/>
    <property type="match status" value="1"/>
</dbReference>
<evidence type="ECO:0000313" key="3">
    <source>
        <dbReference type="Proteomes" id="UP000694564"/>
    </source>
</evidence>
<feature type="compositionally biased region" description="Polar residues" evidence="1">
    <location>
        <begin position="174"/>
        <end position="194"/>
    </location>
</feature>
<protein>
    <submittedName>
        <fullName evidence="2">DEPP autophagy regulator 1</fullName>
    </submittedName>
</protein>
<proteinExistence type="predicted"/>
<sequence>MRSRLLLSVAHLPTIRETSEEMLPGGPWQDPPASPSLDDYVRSICQLAQPTSVLDKVTARSRPSRPHRPAQDSEKSHPEASLQDSTAGFSGQQPTLPSAGTTDPLDWLFGESKRKEMNRRDLPRRTGPSAGHWGTHREMNSDKASASPRGRVCEARALGHSLTRPLQDVHESSNLKSWTSGQPSRVTTSPCKPRQSSVLRSLYLHLPVIHEL</sequence>
<accession>A0A8D2AWA9</accession>
<feature type="compositionally biased region" description="Basic and acidic residues" evidence="1">
    <location>
        <begin position="69"/>
        <end position="78"/>
    </location>
</feature>
<gene>
    <name evidence="2" type="primary">DEPP1</name>
</gene>
<evidence type="ECO:0000313" key="2">
    <source>
        <dbReference type="Ensembl" id="ENSSVLP00005004982.1"/>
    </source>
</evidence>
<dbReference type="InterPro" id="IPR020133">
    <property type="entry name" value="DEPP"/>
</dbReference>
<feature type="region of interest" description="Disordered" evidence="1">
    <location>
        <begin position="16"/>
        <end position="149"/>
    </location>
</feature>
<feature type="compositionally biased region" description="Polar residues" evidence="1">
    <location>
        <begin position="82"/>
        <end position="101"/>
    </location>
</feature>
<dbReference type="AlphaFoldDB" id="A0A8D2AWA9"/>
<keyword evidence="3" id="KW-1185">Reference proteome</keyword>
<evidence type="ECO:0000256" key="1">
    <source>
        <dbReference type="SAM" id="MobiDB-lite"/>
    </source>
</evidence>
<feature type="region of interest" description="Disordered" evidence="1">
    <location>
        <begin position="166"/>
        <end position="194"/>
    </location>
</feature>
<feature type="compositionally biased region" description="Basic and acidic residues" evidence="1">
    <location>
        <begin position="111"/>
        <end position="124"/>
    </location>
</feature>
<reference evidence="2" key="1">
    <citation type="submission" date="2025-08" db="UniProtKB">
        <authorList>
            <consortium name="Ensembl"/>
        </authorList>
    </citation>
    <scope>IDENTIFICATION</scope>
</reference>
<dbReference type="GeneTree" id="ENSGT00390000017909"/>
<dbReference type="OrthoDB" id="8916819at2759"/>
<dbReference type="GO" id="GO:0005739">
    <property type="term" value="C:mitochondrion"/>
    <property type="evidence" value="ECO:0007669"/>
    <property type="project" value="Ensembl"/>
</dbReference>
<dbReference type="Ensembl" id="ENSSVLT00005005495.1">
    <property type="protein sequence ID" value="ENSSVLP00005004982.1"/>
    <property type="gene ID" value="ENSSVLG00005003985.1"/>
</dbReference>
<name>A0A8D2AWA9_SCIVU</name>
<dbReference type="GO" id="GO:0005777">
    <property type="term" value="C:peroxisome"/>
    <property type="evidence" value="ECO:0007669"/>
    <property type="project" value="Ensembl"/>
</dbReference>